<name>A0A7Y9S038_9ACTN</name>
<dbReference type="InterPro" id="IPR055259">
    <property type="entry name" value="YkvP/CgeB_Glyco_trans-like"/>
</dbReference>
<comment type="caution">
    <text evidence="2">The sequence shown here is derived from an EMBL/GenBank/DDBJ whole genome shotgun (WGS) entry which is preliminary data.</text>
</comment>
<gene>
    <name evidence="2" type="ORF">BJ980_002734</name>
</gene>
<reference evidence="2 3" key="1">
    <citation type="submission" date="2020-07" db="EMBL/GenBank/DDBJ databases">
        <title>Sequencing the genomes of 1000 actinobacteria strains.</title>
        <authorList>
            <person name="Klenk H.-P."/>
        </authorList>
    </citation>
    <scope>NUCLEOTIDE SEQUENCE [LARGE SCALE GENOMIC DNA]</scope>
    <source>
        <strain evidence="2 3">DSM 23819</strain>
    </source>
</reference>
<feature type="domain" description="Spore protein YkvP/CgeB glycosyl transferase-like" evidence="1">
    <location>
        <begin position="4"/>
        <end position="107"/>
    </location>
</feature>
<organism evidence="2 3">
    <name type="scientific">Nocardioides daedukensis</name>
    <dbReference type="NCBI Taxonomy" id="634462"/>
    <lineage>
        <taxon>Bacteria</taxon>
        <taxon>Bacillati</taxon>
        <taxon>Actinomycetota</taxon>
        <taxon>Actinomycetes</taxon>
        <taxon>Propionibacteriales</taxon>
        <taxon>Nocardioidaceae</taxon>
        <taxon>Nocardioides</taxon>
    </lineage>
</organism>
<evidence type="ECO:0000313" key="3">
    <source>
        <dbReference type="Proteomes" id="UP000540656"/>
    </source>
</evidence>
<accession>A0A7Y9S038</accession>
<evidence type="ECO:0000313" key="2">
    <source>
        <dbReference type="EMBL" id="NYG59811.1"/>
    </source>
</evidence>
<protein>
    <submittedName>
        <fullName evidence="2">Spore maturation protein CgeB</fullName>
    </submittedName>
</protein>
<sequence length="111" mass="12420">MTRDEKARVFQQSRAVLNNLHPAENGANCRLFEAAASGAAILCEHREPIADLFDCETEIITYESYADLLVKARRLLADPGFGRTLGAAASHRALSEHTYQHRLRRILTDLV</sequence>
<dbReference type="Proteomes" id="UP000540656">
    <property type="component" value="Unassembled WGS sequence"/>
</dbReference>
<evidence type="ECO:0000259" key="1">
    <source>
        <dbReference type="Pfam" id="PF13524"/>
    </source>
</evidence>
<keyword evidence="3" id="KW-1185">Reference proteome</keyword>
<dbReference type="Pfam" id="PF13524">
    <property type="entry name" value="Glyco_trans_1_2"/>
    <property type="match status" value="1"/>
</dbReference>
<dbReference type="AlphaFoldDB" id="A0A7Y9S038"/>
<proteinExistence type="predicted"/>
<dbReference type="EMBL" id="JACCAA010000001">
    <property type="protein sequence ID" value="NYG59811.1"/>
    <property type="molecule type" value="Genomic_DNA"/>
</dbReference>